<evidence type="ECO:0000313" key="2">
    <source>
        <dbReference type="EMBL" id="CAI5789449.1"/>
    </source>
</evidence>
<dbReference type="AlphaFoldDB" id="A0AA35L5G2"/>
<proteinExistence type="predicted"/>
<dbReference type="Gene3D" id="3.40.50.2300">
    <property type="match status" value="1"/>
</dbReference>
<protein>
    <submittedName>
        <fullName evidence="2">Uncharacterized protein</fullName>
    </submittedName>
</protein>
<name>A0AA35L5G2_9SAUR</name>
<keyword evidence="3" id="KW-1185">Reference proteome</keyword>
<dbReference type="Proteomes" id="UP001178461">
    <property type="component" value="Chromosome 12"/>
</dbReference>
<dbReference type="EMBL" id="OX395137">
    <property type="protein sequence ID" value="CAI5789449.1"/>
    <property type="molecule type" value="Genomic_DNA"/>
</dbReference>
<accession>A0AA35L5G2</accession>
<dbReference type="SUPFAM" id="SSF53822">
    <property type="entry name" value="Periplasmic binding protein-like I"/>
    <property type="match status" value="1"/>
</dbReference>
<gene>
    <name evidence="2" type="ORF">PODLI_1B013555</name>
</gene>
<dbReference type="InterPro" id="IPR028082">
    <property type="entry name" value="Peripla_BP_I"/>
</dbReference>
<keyword evidence="1" id="KW-0732">Signal</keyword>
<sequence length="134" mass="15402">MRSLLLLLLICSQGVCVKQKAKCPLNLIRDEIDARNYYQPGDFLIGGIVSPQYILEHNPYVFNQTPFTNHLMGTMCLDENWELPPDFDIMNWVMFPNKSRALVKIGSTSREASTGIKFTINPEAIEWPEKFHKV</sequence>
<evidence type="ECO:0000313" key="3">
    <source>
        <dbReference type="Proteomes" id="UP001178461"/>
    </source>
</evidence>
<feature type="chain" id="PRO_5041415724" evidence="1">
    <location>
        <begin position="17"/>
        <end position="134"/>
    </location>
</feature>
<evidence type="ECO:0000256" key="1">
    <source>
        <dbReference type="SAM" id="SignalP"/>
    </source>
</evidence>
<organism evidence="2 3">
    <name type="scientific">Podarcis lilfordi</name>
    <name type="common">Lilford's wall lizard</name>
    <dbReference type="NCBI Taxonomy" id="74358"/>
    <lineage>
        <taxon>Eukaryota</taxon>
        <taxon>Metazoa</taxon>
        <taxon>Chordata</taxon>
        <taxon>Craniata</taxon>
        <taxon>Vertebrata</taxon>
        <taxon>Euteleostomi</taxon>
        <taxon>Lepidosauria</taxon>
        <taxon>Squamata</taxon>
        <taxon>Bifurcata</taxon>
        <taxon>Unidentata</taxon>
        <taxon>Episquamata</taxon>
        <taxon>Laterata</taxon>
        <taxon>Lacertibaenia</taxon>
        <taxon>Lacertidae</taxon>
        <taxon>Podarcis</taxon>
    </lineage>
</organism>
<feature type="signal peptide" evidence="1">
    <location>
        <begin position="1"/>
        <end position="16"/>
    </location>
</feature>
<reference evidence="2" key="1">
    <citation type="submission" date="2022-12" db="EMBL/GenBank/DDBJ databases">
        <authorList>
            <person name="Alioto T."/>
            <person name="Alioto T."/>
            <person name="Gomez Garrido J."/>
        </authorList>
    </citation>
    <scope>NUCLEOTIDE SEQUENCE</scope>
</reference>